<comment type="caution">
    <text evidence="2">The sequence shown here is derived from an EMBL/GenBank/DDBJ whole genome shotgun (WGS) entry which is preliminary data.</text>
</comment>
<evidence type="ECO:0000313" key="2">
    <source>
        <dbReference type="EMBL" id="KZD26872.1"/>
    </source>
</evidence>
<protein>
    <submittedName>
        <fullName evidence="2">Uncharacterized protein</fullName>
    </submittedName>
</protein>
<feature type="transmembrane region" description="Helical" evidence="1">
    <location>
        <begin position="6"/>
        <end position="34"/>
    </location>
</feature>
<evidence type="ECO:0000313" key="3">
    <source>
        <dbReference type="Proteomes" id="UP000076501"/>
    </source>
</evidence>
<dbReference type="AlphaFoldDB" id="A0A164BKG8"/>
<name>A0A164BKG8_BACCE</name>
<gene>
    <name evidence="2" type="ORF">B4082_5543</name>
</gene>
<organism evidence="2 3">
    <name type="scientific">Bacillus cereus</name>
    <dbReference type="NCBI Taxonomy" id="1396"/>
    <lineage>
        <taxon>Bacteria</taxon>
        <taxon>Bacillati</taxon>
        <taxon>Bacillota</taxon>
        <taxon>Bacilli</taxon>
        <taxon>Bacillales</taxon>
        <taxon>Bacillaceae</taxon>
        <taxon>Bacillus</taxon>
        <taxon>Bacillus cereus group</taxon>
    </lineage>
</organism>
<reference evidence="2 3" key="1">
    <citation type="submission" date="2015-09" db="EMBL/GenBank/DDBJ databases">
        <title>Bacillus cereus food isolates.</title>
        <authorList>
            <person name="Boekhorst J."/>
        </authorList>
    </citation>
    <scope>NUCLEOTIDE SEQUENCE [LARGE SCALE GENOMIC DNA]</scope>
    <source>
        <strain evidence="2 3">B4082</strain>
    </source>
</reference>
<dbReference type="Proteomes" id="UP000076501">
    <property type="component" value="Unassembled WGS sequence"/>
</dbReference>
<keyword evidence="1" id="KW-1133">Transmembrane helix</keyword>
<keyword evidence="1" id="KW-0472">Membrane</keyword>
<proteinExistence type="predicted"/>
<dbReference type="EMBL" id="LJKA01000078">
    <property type="protein sequence ID" value="KZD26872.1"/>
    <property type="molecule type" value="Genomic_DNA"/>
</dbReference>
<keyword evidence="1" id="KW-0812">Transmembrane</keyword>
<sequence length="38" mass="4410">MVIMSFKAMVISADCHAIIILSWDFVMLILDILFQSFF</sequence>
<accession>A0A164BKG8</accession>
<evidence type="ECO:0000256" key="1">
    <source>
        <dbReference type="SAM" id="Phobius"/>
    </source>
</evidence>